<evidence type="ECO:0008006" key="3">
    <source>
        <dbReference type="Google" id="ProtNLM"/>
    </source>
</evidence>
<dbReference type="STRING" id="1298851.TST_0361"/>
<reference evidence="2" key="1">
    <citation type="journal article" date="2018" name="Science">
        <title>A primordial and reversible TCA cycle in a facultatively chemolithoautotrophic thermophile.</title>
        <authorList>
            <person name="Nunoura T."/>
            <person name="Chikaraishi Y."/>
            <person name="Izaki R."/>
            <person name="Suwa T."/>
            <person name="Sato T."/>
            <person name="Harada T."/>
            <person name="Mori K."/>
            <person name="Kato Y."/>
            <person name="Miyazaki M."/>
            <person name="Shimamura S."/>
            <person name="Yanagawa K."/>
            <person name="Shuto A."/>
            <person name="Ohkouchi N."/>
            <person name="Fujita N."/>
            <person name="Takaki Y."/>
            <person name="Atomi H."/>
            <person name="Takai K."/>
        </authorList>
    </citation>
    <scope>NUCLEOTIDE SEQUENCE [LARGE SCALE GENOMIC DNA]</scope>
    <source>
        <strain evidence="2">DSM 17441 / JCM 13301 / NBRC 103674 / ABI70S6</strain>
    </source>
</reference>
<dbReference type="KEGG" id="ttk:TST_0361"/>
<protein>
    <recommendedName>
        <fullName evidence="3">DUF721 domain-containing protein</fullName>
    </recommendedName>
</protein>
<accession>A0A0S3QSA7</accession>
<evidence type="ECO:0000313" key="1">
    <source>
        <dbReference type="EMBL" id="BAT71169.1"/>
    </source>
</evidence>
<dbReference type="Proteomes" id="UP000063234">
    <property type="component" value="Chromosome"/>
</dbReference>
<organism evidence="1 2">
    <name type="scientific">Thermosulfidibacter takaii (strain DSM 17441 / JCM 13301 / NBRC 103674 / ABI70S6)</name>
    <dbReference type="NCBI Taxonomy" id="1298851"/>
    <lineage>
        <taxon>Bacteria</taxon>
        <taxon>Pseudomonadati</taxon>
        <taxon>Thermosulfidibacterota</taxon>
        <taxon>Thermosulfidibacteria</taxon>
        <taxon>Thermosulfidibacterales</taxon>
        <taxon>Thermosulfidibacteraceae</taxon>
    </lineage>
</organism>
<dbReference type="PANTHER" id="PTHR36456">
    <property type="entry name" value="UPF0232 PROTEIN SCO3875"/>
    <property type="match status" value="1"/>
</dbReference>
<dbReference type="RefSeq" id="WP_068549091.1">
    <property type="nucleotide sequence ID" value="NZ_AP013035.1"/>
</dbReference>
<dbReference type="PANTHER" id="PTHR36456:SF1">
    <property type="entry name" value="UPF0232 PROTEIN SCO3875"/>
    <property type="match status" value="1"/>
</dbReference>
<sequence length="148" mass="17140">MNEFIHLFEALLGSFNKNKWGKGALILKLAAQWRKIVGDYVAKHTYPIKIVGNELIIGVDNHVLMHQLSLQSEVIKENIEKKTGIRDLEVRFVFSKKKYNQRKSKVMIKPLSKEEQGKIEELTSKVKDQELRQLLNKTIASLLARRKT</sequence>
<name>A0A0S3QSA7_THET7</name>
<proteinExistence type="predicted"/>
<dbReference type="EMBL" id="AP013035">
    <property type="protein sequence ID" value="BAT71169.1"/>
    <property type="molecule type" value="Genomic_DNA"/>
</dbReference>
<gene>
    <name evidence="1" type="ORF">TST_0361</name>
</gene>
<dbReference type="Pfam" id="PF05258">
    <property type="entry name" value="DciA"/>
    <property type="match status" value="1"/>
</dbReference>
<dbReference type="OrthoDB" id="7160947at2"/>
<dbReference type="InterPro" id="IPR007922">
    <property type="entry name" value="DciA-like"/>
</dbReference>
<dbReference type="AlphaFoldDB" id="A0A0S3QSA7"/>
<evidence type="ECO:0000313" key="2">
    <source>
        <dbReference type="Proteomes" id="UP000063234"/>
    </source>
</evidence>
<keyword evidence="2" id="KW-1185">Reference proteome</keyword>